<dbReference type="InterPro" id="IPR036259">
    <property type="entry name" value="MFS_trans_sf"/>
</dbReference>
<reference evidence="8" key="1">
    <citation type="submission" date="2020-06" db="EMBL/GenBank/DDBJ databases">
        <authorList>
            <person name="Li T."/>
            <person name="Hu X."/>
            <person name="Zhang T."/>
            <person name="Song X."/>
            <person name="Zhang H."/>
            <person name="Dai N."/>
            <person name="Sheng W."/>
            <person name="Hou X."/>
            <person name="Wei L."/>
        </authorList>
    </citation>
    <scope>NUCLEOTIDE SEQUENCE</scope>
    <source>
        <strain evidence="8">K16</strain>
        <tissue evidence="8">Leaf</tissue>
    </source>
</reference>
<protein>
    <submittedName>
        <fullName evidence="8">Protein NRT1/ PTR FAMILY 5.10</fullName>
    </submittedName>
</protein>
<dbReference type="SUPFAM" id="SSF103473">
    <property type="entry name" value="MFS general substrate transporter"/>
    <property type="match status" value="1"/>
</dbReference>
<comment type="similarity">
    <text evidence="6">Belongs to the major facilitator superfamily. Phosphate:H(+) symporter (TC 2.A.1.9) family.</text>
</comment>
<dbReference type="EMBL" id="JACGWL010000012">
    <property type="protein sequence ID" value="KAK4391275.1"/>
    <property type="molecule type" value="Genomic_DNA"/>
</dbReference>
<dbReference type="PANTHER" id="PTHR11654">
    <property type="entry name" value="OLIGOPEPTIDE TRANSPORTER-RELATED"/>
    <property type="match status" value="1"/>
</dbReference>
<dbReference type="GO" id="GO:0016020">
    <property type="term" value="C:membrane"/>
    <property type="evidence" value="ECO:0007669"/>
    <property type="project" value="UniProtKB-SubCell"/>
</dbReference>
<comment type="subcellular location">
    <subcellularLocation>
        <location evidence="1">Membrane</location>
        <topology evidence="1">Multi-pass membrane protein</topology>
    </subcellularLocation>
</comment>
<evidence type="ECO:0000313" key="9">
    <source>
        <dbReference type="Proteomes" id="UP001289374"/>
    </source>
</evidence>
<keyword evidence="9" id="KW-1185">Reference proteome</keyword>
<evidence type="ECO:0000256" key="1">
    <source>
        <dbReference type="ARBA" id="ARBA00004141"/>
    </source>
</evidence>
<sequence>MSSIATGDEISEAEIRLLNDEDVVPGSVDFKGRPAVRPKTGCWKSSPFIIGGGVAERLSYYGISSNLVSYLSGALGQPTATAAAELNAWFGASSLLPILDSWLTHSPPLPDDYSFLPSLHIVAIAQGGLTLVYKLLEPINLRTKMNMNVKQRAHSSIGGLCFYAGGILVPLLILTYIQENVSWVLGFGIPAIVMLLALLLFLSGTKNWKAAAPVAISIEEEAQGILPQKSAQFSVADVEDAKSLLRLAPIWFACLGYSIIYAQPSTLFTKQAATIDRHITGGFQLPAASLQQCFISVTVTVSLVLYDRVLVPAARAFTNKPSGISKLQRIGTGLFLSSTSIVIAAFVERKRLALAREYGLVDMPNATIPMGVWWLAPQYVLSAASDVFAMVGLQEFFYDEVPSELKSIGLAMYLSILGVGSLLSSFLVSSIQKLTSGKGQDGWFANNLNRAHLDYFYLVLAGISAAGFAGFVCFNRSYVYRRSINI</sequence>
<dbReference type="InterPro" id="IPR000109">
    <property type="entry name" value="POT_fam"/>
</dbReference>
<dbReference type="GO" id="GO:0022857">
    <property type="term" value="F:transmembrane transporter activity"/>
    <property type="evidence" value="ECO:0007669"/>
    <property type="project" value="InterPro"/>
</dbReference>
<feature type="transmembrane region" description="Helical" evidence="7">
    <location>
        <begin position="410"/>
        <end position="435"/>
    </location>
</feature>
<evidence type="ECO:0000256" key="6">
    <source>
        <dbReference type="ARBA" id="ARBA00044504"/>
    </source>
</evidence>
<dbReference type="Pfam" id="PF00854">
    <property type="entry name" value="PTR2"/>
    <property type="match status" value="2"/>
</dbReference>
<gene>
    <name evidence="8" type="ORF">Sango_2190800</name>
</gene>
<evidence type="ECO:0000256" key="4">
    <source>
        <dbReference type="ARBA" id="ARBA00022989"/>
    </source>
</evidence>
<feature type="transmembrane region" description="Helical" evidence="7">
    <location>
        <begin position="455"/>
        <end position="474"/>
    </location>
</feature>
<evidence type="ECO:0000256" key="2">
    <source>
        <dbReference type="ARBA" id="ARBA00005982"/>
    </source>
</evidence>
<reference evidence="8" key="2">
    <citation type="journal article" date="2024" name="Plant">
        <title>Genomic evolution and insights into agronomic trait innovations of Sesamum species.</title>
        <authorList>
            <person name="Miao H."/>
            <person name="Wang L."/>
            <person name="Qu L."/>
            <person name="Liu H."/>
            <person name="Sun Y."/>
            <person name="Le M."/>
            <person name="Wang Q."/>
            <person name="Wei S."/>
            <person name="Zheng Y."/>
            <person name="Lin W."/>
            <person name="Duan Y."/>
            <person name="Cao H."/>
            <person name="Xiong S."/>
            <person name="Wang X."/>
            <person name="Wei L."/>
            <person name="Li C."/>
            <person name="Ma Q."/>
            <person name="Ju M."/>
            <person name="Zhao R."/>
            <person name="Li G."/>
            <person name="Mu C."/>
            <person name="Tian Q."/>
            <person name="Mei H."/>
            <person name="Zhang T."/>
            <person name="Gao T."/>
            <person name="Zhang H."/>
        </authorList>
    </citation>
    <scope>NUCLEOTIDE SEQUENCE</scope>
    <source>
        <strain evidence="8">K16</strain>
    </source>
</reference>
<feature type="transmembrane region" description="Helical" evidence="7">
    <location>
        <begin position="157"/>
        <end position="177"/>
    </location>
</feature>
<dbReference type="Gene3D" id="1.20.1250.20">
    <property type="entry name" value="MFS general substrate transporter like domains"/>
    <property type="match status" value="1"/>
</dbReference>
<evidence type="ECO:0000256" key="7">
    <source>
        <dbReference type="SAM" id="Phobius"/>
    </source>
</evidence>
<proteinExistence type="inferred from homology"/>
<accession>A0AAE1WDD0</accession>
<evidence type="ECO:0000256" key="5">
    <source>
        <dbReference type="ARBA" id="ARBA00023136"/>
    </source>
</evidence>
<name>A0AAE1WDD0_9LAMI</name>
<keyword evidence="3 7" id="KW-0812">Transmembrane</keyword>
<keyword evidence="5 7" id="KW-0472">Membrane</keyword>
<dbReference type="AlphaFoldDB" id="A0AAE1WDD0"/>
<evidence type="ECO:0000313" key="8">
    <source>
        <dbReference type="EMBL" id="KAK4391275.1"/>
    </source>
</evidence>
<dbReference type="Proteomes" id="UP001289374">
    <property type="component" value="Unassembled WGS sequence"/>
</dbReference>
<evidence type="ECO:0000256" key="3">
    <source>
        <dbReference type="ARBA" id="ARBA00022692"/>
    </source>
</evidence>
<organism evidence="8 9">
    <name type="scientific">Sesamum angolense</name>
    <dbReference type="NCBI Taxonomy" id="2727404"/>
    <lineage>
        <taxon>Eukaryota</taxon>
        <taxon>Viridiplantae</taxon>
        <taxon>Streptophyta</taxon>
        <taxon>Embryophyta</taxon>
        <taxon>Tracheophyta</taxon>
        <taxon>Spermatophyta</taxon>
        <taxon>Magnoliopsida</taxon>
        <taxon>eudicotyledons</taxon>
        <taxon>Gunneridae</taxon>
        <taxon>Pentapetalae</taxon>
        <taxon>asterids</taxon>
        <taxon>lamiids</taxon>
        <taxon>Lamiales</taxon>
        <taxon>Pedaliaceae</taxon>
        <taxon>Sesamum</taxon>
    </lineage>
</organism>
<feature type="transmembrane region" description="Helical" evidence="7">
    <location>
        <begin position="379"/>
        <end position="398"/>
    </location>
</feature>
<comment type="caution">
    <text evidence="8">The sequence shown here is derived from an EMBL/GenBank/DDBJ whole genome shotgun (WGS) entry which is preliminary data.</text>
</comment>
<comment type="similarity">
    <text evidence="2">Belongs to the major facilitator superfamily. Proton-dependent oligopeptide transporter (POT/PTR) (TC 2.A.17) family.</text>
</comment>
<keyword evidence="4 7" id="KW-1133">Transmembrane helix</keyword>
<feature type="transmembrane region" description="Helical" evidence="7">
    <location>
        <begin position="183"/>
        <end position="202"/>
    </location>
</feature>